<protein>
    <submittedName>
        <fullName evidence="7">Uncharacterized protein</fullName>
    </submittedName>
</protein>
<dbReference type="InterPro" id="IPR031756">
    <property type="entry name" value="BGBP_N"/>
</dbReference>
<reference evidence="7" key="1">
    <citation type="submission" date="2015-11" db="EMBL/GenBank/DDBJ databases">
        <title>De novo transcriptome assembly of four potential Pierce s Disease insect vectors from Arizona vineyards.</title>
        <authorList>
            <person name="Tassone E.E."/>
        </authorList>
    </citation>
    <scope>NUCLEOTIDE SEQUENCE</scope>
</reference>
<dbReference type="InterPro" id="IPR043030">
    <property type="entry name" value="BGBP_N_sf"/>
</dbReference>
<proteinExistence type="inferred from homology"/>
<evidence type="ECO:0000259" key="4">
    <source>
        <dbReference type="PROSITE" id="PS51762"/>
    </source>
</evidence>
<name>A0A1B6LD45_9HEMI</name>
<evidence type="ECO:0000256" key="2">
    <source>
        <dbReference type="ARBA" id="ARBA00022588"/>
    </source>
</evidence>
<dbReference type="SUPFAM" id="SSF49899">
    <property type="entry name" value="Concanavalin A-like lectins/glucanases"/>
    <property type="match status" value="1"/>
</dbReference>
<keyword evidence="3" id="KW-0391">Immunity</keyword>
<dbReference type="GO" id="GO:0030246">
    <property type="term" value="F:carbohydrate binding"/>
    <property type="evidence" value="ECO:0007669"/>
    <property type="project" value="InterPro"/>
</dbReference>
<accession>A0A1B6LD45</accession>
<dbReference type="GO" id="GO:0045087">
    <property type="term" value="P:innate immune response"/>
    <property type="evidence" value="ECO:0007669"/>
    <property type="project" value="UniProtKB-KW"/>
</dbReference>
<feature type="non-terminal residue" evidence="7">
    <location>
        <position position="395"/>
    </location>
</feature>
<evidence type="ECO:0000256" key="3">
    <source>
        <dbReference type="ARBA" id="ARBA00022859"/>
    </source>
</evidence>
<dbReference type="GO" id="GO:0005975">
    <property type="term" value="P:carbohydrate metabolic process"/>
    <property type="evidence" value="ECO:0007669"/>
    <property type="project" value="InterPro"/>
</dbReference>
<evidence type="ECO:0000259" key="5">
    <source>
        <dbReference type="PROSITE" id="PS51969"/>
    </source>
</evidence>
<dbReference type="Gene3D" id="2.60.120.200">
    <property type="match status" value="1"/>
</dbReference>
<sequence>DPSPFNLQLSERALAFIRGDSYINRSRQSTFTQDLNSAENLEPLQTPVCCRHNTADNKFTSLEFLKPSGLKITIPGPYPKSPVYLLQFHVNVNHEFKGLKRGDFNQEVTLPNGTDWSHTFPDIKLQEGDSVYFWVEVKGEDDVRWFREYKGFKQFPRVGSVEGQQVDRLGILPLEPAGVPSTLNGDSQPKNCQLSITTFNYGKRPCAGDPIHRVEFHTVEQIGGYEPEEKFTVFSHNNVVKNVSDYHTAVDSITPVLLEDRYGPNFVDRSLRLPDCTSKDPDLCIARAMGYFILPPVISGRETTKNSLFFRYGVLEVTAKLPTGDWVVPEMWLLPKNRVYGNKSGKIIMALSRGNRQLSDGRQDYSSRVLEAGVVTSAGNQMFRTQQSRTRSDDY</sequence>
<keyword evidence="2" id="KW-0399">Innate immunity</keyword>
<evidence type="ECO:0000313" key="7">
    <source>
        <dbReference type="EMBL" id="JAT21636.1"/>
    </source>
</evidence>
<feature type="non-terminal residue" evidence="7">
    <location>
        <position position="1"/>
    </location>
</feature>
<evidence type="ECO:0000313" key="6">
    <source>
        <dbReference type="EMBL" id="JAT16894.1"/>
    </source>
</evidence>
<dbReference type="EMBL" id="GEBQ01018341">
    <property type="protein sequence ID" value="JAT21636.1"/>
    <property type="molecule type" value="Transcribed_RNA"/>
</dbReference>
<dbReference type="Gene3D" id="2.60.40.2140">
    <property type="entry name" value="Beta-1,3-glucan-recognition protein, N-terminal domain"/>
    <property type="match status" value="1"/>
</dbReference>
<feature type="domain" description="GH16" evidence="4">
    <location>
        <begin position="181"/>
        <end position="395"/>
    </location>
</feature>
<dbReference type="InterPro" id="IPR000757">
    <property type="entry name" value="Beta-glucanase-like"/>
</dbReference>
<comment type="similarity">
    <text evidence="1">Belongs to the insect beta-1,3-glucan binding protein family.</text>
</comment>
<dbReference type="GO" id="GO:0004553">
    <property type="term" value="F:hydrolase activity, hydrolyzing O-glycosyl compounds"/>
    <property type="evidence" value="ECO:0007669"/>
    <property type="project" value="InterPro"/>
</dbReference>
<gene>
    <name evidence="7" type="ORF">g.1557</name>
    <name evidence="6" type="ORF">g.1558</name>
</gene>
<organism evidence="7">
    <name type="scientific">Graphocephala atropunctata</name>
    <dbReference type="NCBI Taxonomy" id="36148"/>
    <lineage>
        <taxon>Eukaryota</taxon>
        <taxon>Metazoa</taxon>
        <taxon>Ecdysozoa</taxon>
        <taxon>Arthropoda</taxon>
        <taxon>Hexapoda</taxon>
        <taxon>Insecta</taxon>
        <taxon>Pterygota</taxon>
        <taxon>Neoptera</taxon>
        <taxon>Paraneoptera</taxon>
        <taxon>Hemiptera</taxon>
        <taxon>Auchenorrhyncha</taxon>
        <taxon>Membracoidea</taxon>
        <taxon>Cicadellidae</taxon>
        <taxon>Cicadellinae</taxon>
        <taxon>Cicadellini</taxon>
        <taxon>Graphocephala</taxon>
    </lineage>
</organism>
<dbReference type="EMBL" id="GEBQ01023083">
    <property type="protein sequence ID" value="JAT16894.1"/>
    <property type="molecule type" value="Transcribed_RNA"/>
</dbReference>
<dbReference type="AlphaFoldDB" id="A0A1B6LD45"/>
<dbReference type="Pfam" id="PF15886">
    <property type="entry name" value="CBM39"/>
    <property type="match status" value="1"/>
</dbReference>
<feature type="domain" description="CBM39" evidence="5">
    <location>
        <begin position="55"/>
        <end position="163"/>
    </location>
</feature>
<dbReference type="InterPro" id="IPR013320">
    <property type="entry name" value="ConA-like_dom_sf"/>
</dbReference>
<evidence type="ECO:0000256" key="1">
    <source>
        <dbReference type="ARBA" id="ARBA00008781"/>
    </source>
</evidence>
<dbReference type="PROSITE" id="PS51969">
    <property type="entry name" value="CBM39"/>
    <property type="match status" value="1"/>
</dbReference>
<dbReference type="PROSITE" id="PS51762">
    <property type="entry name" value="GH16_2"/>
    <property type="match status" value="1"/>
</dbReference>